<organism evidence="1 2">
    <name type="scientific">Dietzia natronolimnaea</name>
    <dbReference type="NCBI Taxonomy" id="161920"/>
    <lineage>
        <taxon>Bacteria</taxon>
        <taxon>Bacillati</taxon>
        <taxon>Actinomycetota</taxon>
        <taxon>Actinomycetes</taxon>
        <taxon>Mycobacteriales</taxon>
        <taxon>Dietziaceae</taxon>
        <taxon>Dietzia</taxon>
    </lineage>
</organism>
<keyword evidence="2" id="KW-1185">Reference proteome</keyword>
<reference evidence="2" key="1">
    <citation type="submission" date="2017-09" db="EMBL/GenBank/DDBJ databases">
        <authorList>
            <person name="Zhang Y."/>
            <person name="Huang X."/>
            <person name="Liu J."/>
            <person name="Lu L."/>
            <person name="Peng K."/>
        </authorList>
    </citation>
    <scope>NUCLEOTIDE SEQUENCE [LARGE SCALE GENOMIC DNA]</scope>
    <source>
        <strain evidence="2">S-XJ-1</strain>
    </source>
</reference>
<dbReference type="EMBL" id="NTGA01000007">
    <property type="protein sequence ID" value="PAY24267.1"/>
    <property type="molecule type" value="Genomic_DNA"/>
</dbReference>
<evidence type="ECO:0000313" key="2">
    <source>
        <dbReference type="Proteomes" id="UP000218810"/>
    </source>
</evidence>
<dbReference type="AlphaFoldDB" id="A0A2A2WSV2"/>
<accession>A0A2A2WSV2</accession>
<gene>
    <name evidence="1" type="ORF">CEY15_04565</name>
</gene>
<sequence length="62" mass="6431">MLTWAACSVADSSPIFVLVVLKPSSAVLALEATTSRTVASLSTDSVNDPTEVLAWVANSPCH</sequence>
<dbReference type="Proteomes" id="UP000218810">
    <property type="component" value="Unassembled WGS sequence"/>
</dbReference>
<proteinExistence type="predicted"/>
<protein>
    <submittedName>
        <fullName evidence="1">Uncharacterized protein</fullName>
    </submittedName>
</protein>
<name>A0A2A2WSV2_9ACTN</name>
<evidence type="ECO:0000313" key="1">
    <source>
        <dbReference type="EMBL" id="PAY24267.1"/>
    </source>
</evidence>
<comment type="caution">
    <text evidence="1">The sequence shown here is derived from an EMBL/GenBank/DDBJ whole genome shotgun (WGS) entry which is preliminary data.</text>
</comment>